<proteinExistence type="predicted"/>
<keyword evidence="2" id="KW-0175">Coiled coil</keyword>
<gene>
    <name evidence="4" type="primary">RPP5_0</name>
    <name evidence="4" type="ORF">CFP56_043623</name>
</gene>
<dbReference type="InterPro" id="IPR050715">
    <property type="entry name" value="LRR-SigEffector_domain"/>
</dbReference>
<dbReference type="Gene3D" id="3.80.10.10">
    <property type="entry name" value="Ribonuclease Inhibitor"/>
    <property type="match status" value="2"/>
</dbReference>
<comment type="caution">
    <text evidence="4">The sequence shown here is derived from an EMBL/GenBank/DDBJ whole genome shotgun (WGS) entry which is preliminary data.</text>
</comment>
<dbReference type="InterPro" id="IPR032675">
    <property type="entry name" value="LRR_dom_sf"/>
</dbReference>
<dbReference type="Proteomes" id="UP000237347">
    <property type="component" value="Unassembled WGS sequence"/>
</dbReference>
<protein>
    <submittedName>
        <fullName evidence="4">Disease resistance protein rpp5</fullName>
    </submittedName>
</protein>
<feature type="domain" description="Disease resistance protein RPS4B/Roq1-like leucine-rich repeats" evidence="3">
    <location>
        <begin position="75"/>
        <end position="249"/>
    </location>
</feature>
<dbReference type="AlphaFoldDB" id="A0AAW0LIR1"/>
<evidence type="ECO:0000313" key="4">
    <source>
        <dbReference type="EMBL" id="KAK7850797.1"/>
    </source>
</evidence>
<feature type="coiled-coil region" evidence="2">
    <location>
        <begin position="610"/>
        <end position="637"/>
    </location>
</feature>
<dbReference type="InterPro" id="IPR058546">
    <property type="entry name" value="RPS4B/Roq1-like_LRR"/>
</dbReference>
<keyword evidence="1" id="KW-0611">Plant defense</keyword>
<dbReference type="PANTHER" id="PTHR45752:SF171">
    <property type="entry name" value="TMV RESISTANCE PROTEIN N-LIKE"/>
    <property type="match status" value="1"/>
</dbReference>
<accession>A0AAW0LIR1</accession>
<name>A0AAW0LIR1_QUESU</name>
<sequence>MGQFKNLTYMNFRSCQYIRKLSDLSIATPNIKELDLCRCRNLVEVHDSVGHLDKLEKLDLGECTGLQILPSCLMMKSLKQLILYECRRLEKFPNISHKMKGLEYLTFIGTAIKELPPSFGNLTRLEKLHLGSGYLPSGIYNMQNLRELYIWGDVKFPKDMEIDRQALSNDYDGLSKYGFRSLIFLALVFSKNSPEIDFILNSCRPLSLQYLLIQSDDFTLPESILRFKKLRHLTIWDSIFLQEIPKLPETIRKVELKNSLLTSKSLYKLLLQFGRILGFPQNIACSGVRSDILLDSQSSSRLSHQIDPSWFHPSKLPEVRTEFTASPYWFYGASHRLMQHIFGNFIQGDRNHVEISCKISSWTSETGGVIAPTIARLGAHVKCICGGLQSSVINHENDYSELPMVMENGSDFSLGEPNLEIDSIASDEFDLGLSSMARSSMNDVSDFNQYPPSKKIGNPLWKRGQIYPVTGGESFDGNSIHERTDLQEFLRQFDEDGKNDNYPSHFFHLSGSVARFQMFDVPAEGLSLLEDIVKRHPNFMAGCRVGAPMRGLMFQLLVAVLLDMQRTCLDSSNLKRVLEWKNALKDLLVMGFDVQFILDHVRSAVGPCLARSSEKKLKELEARRAKVQETIALLVDELSSLTSQRDEIMKYMSSIGTSSSAETFGSGLFE</sequence>
<organism evidence="4 5">
    <name type="scientific">Quercus suber</name>
    <name type="common">Cork oak</name>
    <dbReference type="NCBI Taxonomy" id="58331"/>
    <lineage>
        <taxon>Eukaryota</taxon>
        <taxon>Viridiplantae</taxon>
        <taxon>Streptophyta</taxon>
        <taxon>Embryophyta</taxon>
        <taxon>Tracheophyta</taxon>
        <taxon>Spermatophyta</taxon>
        <taxon>Magnoliopsida</taxon>
        <taxon>eudicotyledons</taxon>
        <taxon>Gunneridae</taxon>
        <taxon>Pentapetalae</taxon>
        <taxon>rosids</taxon>
        <taxon>fabids</taxon>
        <taxon>Fagales</taxon>
        <taxon>Fagaceae</taxon>
        <taxon>Quercus</taxon>
    </lineage>
</organism>
<dbReference type="PANTHER" id="PTHR45752">
    <property type="entry name" value="LEUCINE-RICH REPEAT-CONTAINING"/>
    <property type="match status" value="1"/>
</dbReference>
<keyword evidence="5" id="KW-1185">Reference proteome</keyword>
<dbReference type="SUPFAM" id="SSF52058">
    <property type="entry name" value="L domain-like"/>
    <property type="match status" value="1"/>
</dbReference>
<evidence type="ECO:0000256" key="2">
    <source>
        <dbReference type="SAM" id="Coils"/>
    </source>
</evidence>
<dbReference type="EMBL" id="PKMF04000095">
    <property type="protein sequence ID" value="KAK7850797.1"/>
    <property type="molecule type" value="Genomic_DNA"/>
</dbReference>
<evidence type="ECO:0000259" key="3">
    <source>
        <dbReference type="Pfam" id="PF23286"/>
    </source>
</evidence>
<evidence type="ECO:0000313" key="5">
    <source>
        <dbReference type="Proteomes" id="UP000237347"/>
    </source>
</evidence>
<evidence type="ECO:0000256" key="1">
    <source>
        <dbReference type="ARBA" id="ARBA00022821"/>
    </source>
</evidence>
<reference evidence="4 5" key="1">
    <citation type="journal article" date="2018" name="Sci. Data">
        <title>The draft genome sequence of cork oak.</title>
        <authorList>
            <person name="Ramos A.M."/>
            <person name="Usie A."/>
            <person name="Barbosa P."/>
            <person name="Barros P.M."/>
            <person name="Capote T."/>
            <person name="Chaves I."/>
            <person name="Simoes F."/>
            <person name="Abreu I."/>
            <person name="Carrasquinho I."/>
            <person name="Faro C."/>
            <person name="Guimaraes J.B."/>
            <person name="Mendonca D."/>
            <person name="Nobrega F."/>
            <person name="Rodrigues L."/>
            <person name="Saibo N.J.M."/>
            <person name="Varela M.C."/>
            <person name="Egas C."/>
            <person name="Matos J."/>
            <person name="Miguel C.M."/>
            <person name="Oliveira M.M."/>
            <person name="Ricardo C.P."/>
            <person name="Goncalves S."/>
        </authorList>
    </citation>
    <scope>NUCLEOTIDE SEQUENCE [LARGE SCALE GENOMIC DNA]</scope>
    <source>
        <strain evidence="5">cv. HL8</strain>
        <tissue evidence="4">Leaves</tissue>
    </source>
</reference>
<dbReference type="Pfam" id="PF23286">
    <property type="entry name" value="LRR_13"/>
    <property type="match status" value="1"/>
</dbReference>